<comment type="caution">
    <text evidence="3">The sequence shown here is derived from an EMBL/GenBank/DDBJ whole genome shotgun (WGS) entry which is preliminary data.</text>
</comment>
<feature type="transmembrane region" description="Helical" evidence="2">
    <location>
        <begin position="55"/>
        <end position="74"/>
    </location>
</feature>
<feature type="region of interest" description="Disordered" evidence="1">
    <location>
        <begin position="312"/>
        <end position="335"/>
    </location>
</feature>
<feature type="transmembrane region" description="Helical" evidence="2">
    <location>
        <begin position="147"/>
        <end position="169"/>
    </location>
</feature>
<dbReference type="OrthoDB" id="5342507at2759"/>
<feature type="transmembrane region" description="Helical" evidence="2">
    <location>
        <begin position="12"/>
        <end position="35"/>
    </location>
</feature>
<evidence type="ECO:0000313" key="4">
    <source>
        <dbReference type="Proteomes" id="UP000758603"/>
    </source>
</evidence>
<dbReference type="EMBL" id="JAGPXC010000003">
    <property type="protein sequence ID" value="KAH6655087.1"/>
    <property type="molecule type" value="Genomic_DNA"/>
</dbReference>
<keyword evidence="2" id="KW-0812">Transmembrane</keyword>
<evidence type="ECO:0000313" key="3">
    <source>
        <dbReference type="EMBL" id="KAH6655087.1"/>
    </source>
</evidence>
<dbReference type="RefSeq" id="XP_045959352.1">
    <property type="nucleotide sequence ID" value="XM_046102397.1"/>
</dbReference>
<organism evidence="3 4">
    <name type="scientific">Truncatella angustata</name>
    <dbReference type="NCBI Taxonomy" id="152316"/>
    <lineage>
        <taxon>Eukaryota</taxon>
        <taxon>Fungi</taxon>
        <taxon>Dikarya</taxon>
        <taxon>Ascomycota</taxon>
        <taxon>Pezizomycotina</taxon>
        <taxon>Sordariomycetes</taxon>
        <taxon>Xylariomycetidae</taxon>
        <taxon>Amphisphaeriales</taxon>
        <taxon>Sporocadaceae</taxon>
        <taxon>Truncatella</taxon>
    </lineage>
</organism>
<feature type="compositionally biased region" description="Polar residues" evidence="1">
    <location>
        <begin position="206"/>
        <end position="228"/>
    </location>
</feature>
<keyword evidence="2" id="KW-0472">Membrane</keyword>
<name>A0A9P8ZYE9_9PEZI</name>
<feature type="compositionally biased region" description="Basic residues" evidence="1">
    <location>
        <begin position="193"/>
        <end position="205"/>
    </location>
</feature>
<dbReference type="Proteomes" id="UP000758603">
    <property type="component" value="Unassembled WGS sequence"/>
</dbReference>
<feature type="region of interest" description="Disordered" evidence="1">
    <location>
        <begin position="176"/>
        <end position="228"/>
    </location>
</feature>
<keyword evidence="4" id="KW-1185">Reference proteome</keyword>
<feature type="compositionally biased region" description="Polar residues" evidence="1">
    <location>
        <begin position="183"/>
        <end position="192"/>
    </location>
</feature>
<feature type="transmembrane region" description="Helical" evidence="2">
    <location>
        <begin position="81"/>
        <end position="99"/>
    </location>
</feature>
<feature type="compositionally biased region" description="Polar residues" evidence="1">
    <location>
        <begin position="312"/>
        <end position="322"/>
    </location>
</feature>
<accession>A0A9P8ZYE9</accession>
<protein>
    <recommendedName>
        <fullName evidence="5">MARVEL domain-containing protein</fullName>
    </recommendedName>
</protein>
<gene>
    <name evidence="3" type="ORF">BKA67DRAFT_559448</name>
</gene>
<keyword evidence="2" id="KW-1133">Transmembrane helix</keyword>
<sequence>MGAKGGLALKSLQWFIRGIEFGCAAVALGIFSYFLAALTNNGLGIPIWSRAVEGLSGSAVLYTLIGLLLLCCVAGHSVFSLIAIVLDVCFIGAFIYIAIENRHGAGSCQGNVNTIFGSGNSGSQITGTRDGFTSLPTFHQACQLHTAVFAVSIIAAFFFLLSALVEFALMRNHRKEKRFGPSPDNNYTSGSGRKSRFGMFGKKRGTNATTNDNALPTHTSPDQIRQSYNTETTAVGRDSTAFNKHGESGYAHDGIDTTTGVAGYNNHQSSGLAHNNETVPQQTGYTGHAGGIPEIYHGNANGHSYPDTTGRTHAAVSHNQDTPAGYRYNDGTYTA</sequence>
<dbReference type="GeneID" id="70131289"/>
<evidence type="ECO:0000256" key="2">
    <source>
        <dbReference type="SAM" id="Phobius"/>
    </source>
</evidence>
<dbReference type="AlphaFoldDB" id="A0A9P8ZYE9"/>
<reference evidence="3" key="1">
    <citation type="journal article" date="2021" name="Nat. Commun.">
        <title>Genetic determinants of endophytism in the Arabidopsis root mycobiome.</title>
        <authorList>
            <person name="Mesny F."/>
            <person name="Miyauchi S."/>
            <person name="Thiergart T."/>
            <person name="Pickel B."/>
            <person name="Atanasova L."/>
            <person name="Karlsson M."/>
            <person name="Huettel B."/>
            <person name="Barry K.W."/>
            <person name="Haridas S."/>
            <person name="Chen C."/>
            <person name="Bauer D."/>
            <person name="Andreopoulos W."/>
            <person name="Pangilinan J."/>
            <person name="LaButti K."/>
            <person name="Riley R."/>
            <person name="Lipzen A."/>
            <person name="Clum A."/>
            <person name="Drula E."/>
            <person name="Henrissat B."/>
            <person name="Kohler A."/>
            <person name="Grigoriev I.V."/>
            <person name="Martin F.M."/>
            <person name="Hacquard S."/>
        </authorList>
    </citation>
    <scope>NUCLEOTIDE SEQUENCE</scope>
    <source>
        <strain evidence="3">MPI-SDFR-AT-0073</strain>
    </source>
</reference>
<evidence type="ECO:0000256" key="1">
    <source>
        <dbReference type="SAM" id="MobiDB-lite"/>
    </source>
</evidence>
<evidence type="ECO:0008006" key="5">
    <source>
        <dbReference type="Google" id="ProtNLM"/>
    </source>
</evidence>
<proteinExistence type="predicted"/>